<dbReference type="EMBL" id="KF900541">
    <property type="protein sequence ID" value="AIE98702.1"/>
    <property type="molecule type" value="Genomic_DNA"/>
</dbReference>
<feature type="transmembrane region" description="Helical" evidence="1">
    <location>
        <begin position="39"/>
        <end position="60"/>
    </location>
</feature>
<sequence length="103" mass="11760">MHRGFLLTAVFLAIIGLGFTAETLDWNPDHYGPKNRLQTAYLAIGLLTMASFSALLGLYFKKRIESDRGPTRIYCSYCELDNPIDVHECINCQLSSYLEFIYE</sequence>
<proteinExistence type="predicted"/>
<keyword evidence="1" id="KW-0472">Membrane</keyword>
<dbReference type="AlphaFoldDB" id="A0A075GAJ5"/>
<evidence type="ECO:0000313" key="2">
    <source>
        <dbReference type="EMBL" id="AIE98702.1"/>
    </source>
</evidence>
<accession>A0A075GAJ5</accession>
<reference evidence="2" key="1">
    <citation type="journal article" date="2014" name="Genome Biol. Evol.">
        <title>Pangenome evidence for extensive interdomain horizontal transfer affecting lineage core and shell genes in uncultured planktonic thaumarchaeota and euryarchaeota.</title>
        <authorList>
            <person name="Deschamps P."/>
            <person name="Zivanovic Y."/>
            <person name="Moreira D."/>
            <person name="Rodriguez-Valera F."/>
            <person name="Lopez-Garcia P."/>
        </authorList>
    </citation>
    <scope>NUCLEOTIDE SEQUENCE</scope>
</reference>
<organism evidence="2">
    <name type="scientific">uncultured marine thaumarchaeote KM3_06_C02</name>
    <dbReference type="NCBI Taxonomy" id="1455976"/>
    <lineage>
        <taxon>Archaea</taxon>
        <taxon>Nitrososphaerota</taxon>
        <taxon>environmental samples</taxon>
    </lineage>
</organism>
<keyword evidence="1" id="KW-1133">Transmembrane helix</keyword>
<evidence type="ECO:0000256" key="1">
    <source>
        <dbReference type="SAM" id="Phobius"/>
    </source>
</evidence>
<name>A0A075GAJ5_9ARCH</name>
<protein>
    <submittedName>
        <fullName evidence="2">Uncharacterized protein</fullName>
    </submittedName>
</protein>
<keyword evidence="1" id="KW-0812">Transmembrane</keyword>